<comment type="similarity">
    <text evidence="3 8">Belongs to the trans-sulfuration enzymes family.</text>
</comment>
<dbReference type="GO" id="GO:0019343">
    <property type="term" value="P:cysteine biosynthetic process via cystathionine"/>
    <property type="evidence" value="ECO:0007669"/>
    <property type="project" value="TreeGrafter"/>
</dbReference>
<dbReference type="Gene3D" id="3.90.1150.10">
    <property type="entry name" value="Aspartate Aminotransferase, domain 1"/>
    <property type="match status" value="1"/>
</dbReference>
<comment type="caution">
    <text evidence="10">The sequence shown here is derived from an EMBL/GenBank/DDBJ whole genome shotgun (WGS) entry which is preliminary data.</text>
</comment>
<evidence type="ECO:0000256" key="9">
    <source>
        <dbReference type="SAM" id="MobiDB-lite"/>
    </source>
</evidence>
<keyword evidence="6" id="KW-0028">Amino-acid biosynthesis</keyword>
<dbReference type="InterPro" id="IPR015424">
    <property type="entry name" value="PyrdxlP-dep_Trfase"/>
</dbReference>
<name>A0A427YII7_9TREE</name>
<keyword evidence="5 8" id="KW-0663">Pyridoxal phosphate</keyword>
<evidence type="ECO:0000256" key="6">
    <source>
        <dbReference type="ARBA" id="ARBA00023192"/>
    </source>
</evidence>
<dbReference type="Proteomes" id="UP000279259">
    <property type="component" value="Unassembled WGS sequence"/>
</dbReference>
<evidence type="ECO:0000313" key="10">
    <source>
        <dbReference type="EMBL" id="RSH90891.1"/>
    </source>
</evidence>
<dbReference type="GO" id="GO:0005737">
    <property type="term" value="C:cytoplasm"/>
    <property type="evidence" value="ECO:0007669"/>
    <property type="project" value="TreeGrafter"/>
</dbReference>
<protein>
    <recommendedName>
        <fullName evidence="4">cystathionine gamma-lyase</fullName>
        <ecNumber evidence="4">4.4.1.1</ecNumber>
    </recommendedName>
    <alternativeName>
        <fullName evidence="7">Gamma-cystathionase</fullName>
    </alternativeName>
</protein>
<sequence>MPARKLRQHHDHFATRSIHVGSEPDHVTGAVVPSLSVATTFVQDGIGKHKYARSSNPTRSQLEALLTSLETSPISATSESSHEDVSGGDACVFASGSAATAAMVYWVSLQKEEGGAGGDGKGGGGHILAINDVYGGTARFLSRASRPTGVQVTYIDMEKAGEQGIRAALREDTKLVWLEVPTNPLFLVPPLPLIAKIVHSIPKENRPLVVVDSTFLSPFYCAPLIPCGEALPMADVVLTSLSKYSGGHSDLILGSLTVSPRTVQAKPHLLKGLRFLQNSFGATASPRDCHLMVRSLKTLSVRALKHGLNALQIAAWLDARPEVEDVKYVGLKSSKAFHMVTHLLSANAKRELEYLGWEFPYVVAETKGTPGTLAHTKTLGVPFGGMIGFRLKGASETQTEAFMLRLRLVSLAESLGGVESLIEAPYGMTHAMLPRRHTTGSKPPHAVYETPRNSGPMPGRPRCHESTAASLGQSRPRSLSPIVDGASLARLLNFLDTSSSLVLSKRLEPDSYVSSTLRTAAPAD</sequence>
<evidence type="ECO:0000256" key="3">
    <source>
        <dbReference type="ARBA" id="ARBA00009077"/>
    </source>
</evidence>
<dbReference type="Pfam" id="PF01053">
    <property type="entry name" value="Cys_Met_Meta_PP"/>
    <property type="match status" value="2"/>
</dbReference>
<dbReference type="PANTHER" id="PTHR11808:SF15">
    <property type="entry name" value="CYSTATHIONINE GAMMA-LYASE"/>
    <property type="match status" value="1"/>
</dbReference>
<evidence type="ECO:0000313" key="11">
    <source>
        <dbReference type="Proteomes" id="UP000279259"/>
    </source>
</evidence>
<organism evidence="10 11">
    <name type="scientific">Saitozyma podzolica</name>
    <dbReference type="NCBI Taxonomy" id="1890683"/>
    <lineage>
        <taxon>Eukaryota</taxon>
        <taxon>Fungi</taxon>
        <taxon>Dikarya</taxon>
        <taxon>Basidiomycota</taxon>
        <taxon>Agaricomycotina</taxon>
        <taxon>Tremellomycetes</taxon>
        <taxon>Tremellales</taxon>
        <taxon>Trimorphomycetaceae</taxon>
        <taxon>Saitozyma</taxon>
    </lineage>
</organism>
<feature type="region of interest" description="Disordered" evidence="9">
    <location>
        <begin position="1"/>
        <end position="25"/>
    </location>
</feature>
<dbReference type="PANTHER" id="PTHR11808">
    <property type="entry name" value="TRANS-SULFURATION ENZYME FAMILY MEMBER"/>
    <property type="match status" value="1"/>
</dbReference>
<feature type="compositionally biased region" description="Basic residues" evidence="9">
    <location>
        <begin position="1"/>
        <end position="10"/>
    </location>
</feature>
<dbReference type="InterPro" id="IPR015422">
    <property type="entry name" value="PyrdxlP-dep_Trfase_small"/>
</dbReference>
<dbReference type="SUPFAM" id="SSF53383">
    <property type="entry name" value="PLP-dependent transferases"/>
    <property type="match status" value="1"/>
</dbReference>
<evidence type="ECO:0000256" key="7">
    <source>
        <dbReference type="ARBA" id="ARBA00029853"/>
    </source>
</evidence>
<gene>
    <name evidence="10" type="ORF">EHS25_010067</name>
</gene>
<dbReference type="EC" id="4.4.1.1" evidence="4"/>
<proteinExistence type="inferred from homology"/>
<reference evidence="10 11" key="1">
    <citation type="submission" date="2018-11" db="EMBL/GenBank/DDBJ databases">
        <title>Genome sequence of Saitozyma podzolica DSM 27192.</title>
        <authorList>
            <person name="Aliyu H."/>
            <person name="Gorte O."/>
            <person name="Ochsenreither K."/>
        </authorList>
    </citation>
    <scope>NUCLEOTIDE SEQUENCE [LARGE SCALE GENOMIC DNA]</scope>
    <source>
        <strain evidence="10 11">DSM 27192</strain>
    </source>
</reference>
<evidence type="ECO:0000256" key="5">
    <source>
        <dbReference type="ARBA" id="ARBA00022898"/>
    </source>
</evidence>
<dbReference type="Gene3D" id="3.40.640.10">
    <property type="entry name" value="Type I PLP-dependent aspartate aminotransferase-like (Major domain)"/>
    <property type="match status" value="1"/>
</dbReference>
<keyword evidence="6" id="KW-0198">Cysteine biosynthesis</keyword>
<evidence type="ECO:0000256" key="1">
    <source>
        <dbReference type="ARBA" id="ARBA00001933"/>
    </source>
</evidence>
<dbReference type="STRING" id="1890683.A0A427YII7"/>
<dbReference type="GO" id="GO:0030170">
    <property type="term" value="F:pyridoxal phosphate binding"/>
    <property type="evidence" value="ECO:0007669"/>
    <property type="project" value="InterPro"/>
</dbReference>
<feature type="compositionally biased region" description="Polar residues" evidence="9">
    <location>
        <begin position="467"/>
        <end position="477"/>
    </location>
</feature>
<dbReference type="EMBL" id="RSCD01000009">
    <property type="protein sequence ID" value="RSH90891.1"/>
    <property type="molecule type" value="Genomic_DNA"/>
</dbReference>
<accession>A0A427YII7</accession>
<dbReference type="OrthoDB" id="3512640at2759"/>
<dbReference type="GO" id="GO:0004123">
    <property type="term" value="F:cystathionine gamma-lyase activity"/>
    <property type="evidence" value="ECO:0007669"/>
    <property type="project" value="TreeGrafter"/>
</dbReference>
<evidence type="ECO:0000256" key="8">
    <source>
        <dbReference type="RuleBase" id="RU362118"/>
    </source>
</evidence>
<comment type="cofactor">
    <cofactor evidence="1 8">
        <name>pyridoxal 5'-phosphate</name>
        <dbReference type="ChEBI" id="CHEBI:597326"/>
    </cofactor>
</comment>
<dbReference type="InterPro" id="IPR015421">
    <property type="entry name" value="PyrdxlP-dep_Trfase_major"/>
</dbReference>
<dbReference type="GO" id="GO:0019346">
    <property type="term" value="P:transsulfuration"/>
    <property type="evidence" value="ECO:0007669"/>
    <property type="project" value="InterPro"/>
</dbReference>
<evidence type="ECO:0000256" key="4">
    <source>
        <dbReference type="ARBA" id="ARBA00012085"/>
    </source>
</evidence>
<dbReference type="InterPro" id="IPR000277">
    <property type="entry name" value="Cys/Met-Metab_PyrdxlP-dep_enz"/>
</dbReference>
<feature type="region of interest" description="Disordered" evidence="9">
    <location>
        <begin position="437"/>
        <end position="478"/>
    </location>
</feature>
<keyword evidence="11" id="KW-1185">Reference proteome</keyword>
<comment type="pathway">
    <text evidence="2">Amino-acid biosynthesis; L-cysteine biosynthesis; L-cysteine from L-homocysteine and L-serine: step 2/2.</text>
</comment>
<dbReference type="AlphaFoldDB" id="A0A427YII7"/>
<evidence type="ECO:0000256" key="2">
    <source>
        <dbReference type="ARBA" id="ARBA00005038"/>
    </source>
</evidence>